<reference evidence="1 2" key="1">
    <citation type="journal article" date="2020" name="BMC Genomics">
        <title>Intraspecific diversification of the crop wild relative Brassica cretica Lam. using demographic model selection.</title>
        <authorList>
            <person name="Kioukis A."/>
            <person name="Michalopoulou V.A."/>
            <person name="Briers L."/>
            <person name="Pirintsos S."/>
            <person name="Studholme D.J."/>
            <person name="Pavlidis P."/>
            <person name="Sarris P.F."/>
        </authorList>
    </citation>
    <scope>NUCLEOTIDE SEQUENCE [LARGE SCALE GENOMIC DNA]</scope>
    <source>
        <strain evidence="2">cv. PFS-1207/04</strain>
    </source>
</reference>
<keyword evidence="2" id="KW-1185">Reference proteome</keyword>
<proteinExistence type="predicted"/>
<dbReference type="Proteomes" id="UP000266723">
    <property type="component" value="Unassembled WGS sequence"/>
</dbReference>
<gene>
    <name evidence="1" type="ORF">DY000_02011881</name>
</gene>
<organism evidence="1 2">
    <name type="scientific">Brassica cretica</name>
    <name type="common">Mustard</name>
    <dbReference type="NCBI Taxonomy" id="69181"/>
    <lineage>
        <taxon>Eukaryota</taxon>
        <taxon>Viridiplantae</taxon>
        <taxon>Streptophyta</taxon>
        <taxon>Embryophyta</taxon>
        <taxon>Tracheophyta</taxon>
        <taxon>Spermatophyta</taxon>
        <taxon>Magnoliopsida</taxon>
        <taxon>eudicotyledons</taxon>
        <taxon>Gunneridae</taxon>
        <taxon>Pentapetalae</taxon>
        <taxon>rosids</taxon>
        <taxon>malvids</taxon>
        <taxon>Brassicales</taxon>
        <taxon>Brassicaceae</taxon>
        <taxon>Brassiceae</taxon>
        <taxon>Brassica</taxon>
    </lineage>
</organism>
<evidence type="ECO:0000313" key="2">
    <source>
        <dbReference type="Proteomes" id="UP000266723"/>
    </source>
</evidence>
<dbReference type="EMBL" id="QGKV02000759">
    <property type="protein sequence ID" value="KAF3567805.1"/>
    <property type="molecule type" value="Genomic_DNA"/>
</dbReference>
<name>A0ABQ7D7V4_BRACR</name>
<accession>A0ABQ7D7V4</accession>
<evidence type="ECO:0000313" key="1">
    <source>
        <dbReference type="EMBL" id="KAF3567805.1"/>
    </source>
</evidence>
<comment type="caution">
    <text evidence="1">The sequence shown here is derived from an EMBL/GenBank/DDBJ whole genome shotgun (WGS) entry which is preliminary data.</text>
</comment>
<sequence>MRVRRGFAGEERWRRAGIAGEMEKSPERNRFEREAEIAKKEEEGLLYPKIPTDTGSSVFRRSKENNNDVITGIQEHLTQISQQY</sequence>
<protein>
    <submittedName>
        <fullName evidence="1">Uncharacterized protein</fullName>
    </submittedName>
</protein>